<feature type="compositionally biased region" description="Polar residues" evidence="1">
    <location>
        <begin position="240"/>
        <end position="257"/>
    </location>
</feature>
<evidence type="ECO:0000256" key="1">
    <source>
        <dbReference type="SAM" id="MobiDB-lite"/>
    </source>
</evidence>
<proteinExistence type="predicted"/>
<dbReference type="AlphaFoldDB" id="A0A3T0I3W1"/>
<feature type="region of interest" description="Disordered" evidence="1">
    <location>
        <begin position="231"/>
        <end position="264"/>
    </location>
</feature>
<dbReference type="Proteomes" id="UP000282892">
    <property type="component" value="Chromosome"/>
</dbReference>
<sequence length="321" mass="34761">MHFRHIIISGLVACGAMFLQSHAFAAKNDVKSTPNSSNAAVQASIKTELPVQAGKVTAKEKSPAAVSKDATKEKASTAKSKAATNKIASVATSKTTGKTQGQQKRSPKVSSFNKEGSKKAAKSLKKVPEHAKGRVQSALNKAEKAVRNSNAKKAAAVPNNSKPEDKREYKETNISAGQTFHHEEVKADKKAQLINTAEKTFKQKSLVSTTKKKVIQKKPFIKKSLPIEKIPDKTGKIPDVNQSLNQTQRTNSSSGSANDRVGNGSGTFSTVDKWFNWGQSFEVQLIHPYISRLALLTNQWVNAPPSPPPQHAPIFKDVSRS</sequence>
<dbReference type="OrthoDB" id="2830979at2"/>
<dbReference type="KEGG" id="nmk:CHR53_23855"/>
<feature type="compositionally biased region" description="Basic and acidic residues" evidence="1">
    <location>
        <begin position="162"/>
        <end position="171"/>
    </location>
</feature>
<reference evidence="3 4" key="1">
    <citation type="submission" date="2017-07" db="EMBL/GenBank/DDBJ databases">
        <title>The complete genome sequence of Bacillus mesonae strain H20-5, an efficient strain improving plant abiotic stress resistance.</title>
        <authorList>
            <person name="Kim S.Y."/>
            <person name="Song H."/>
            <person name="Sang M.K."/>
            <person name="Weon H.-Y."/>
            <person name="Song J."/>
        </authorList>
    </citation>
    <scope>NUCLEOTIDE SEQUENCE [LARGE SCALE GENOMIC DNA]</scope>
    <source>
        <strain evidence="3 4">H20-5</strain>
    </source>
</reference>
<protein>
    <submittedName>
        <fullName evidence="3">Uncharacterized protein</fullName>
    </submittedName>
</protein>
<gene>
    <name evidence="3" type="ORF">CHR53_23855</name>
</gene>
<feature type="compositionally biased region" description="Low complexity" evidence="1">
    <location>
        <begin position="77"/>
        <end position="104"/>
    </location>
</feature>
<feature type="region of interest" description="Disordered" evidence="1">
    <location>
        <begin position="54"/>
        <end position="171"/>
    </location>
</feature>
<dbReference type="STRING" id="1193713.GCA_001636315_01667"/>
<evidence type="ECO:0000313" key="3">
    <source>
        <dbReference type="EMBL" id="AZU64046.1"/>
    </source>
</evidence>
<feature type="chain" id="PRO_5019091809" evidence="2">
    <location>
        <begin position="26"/>
        <end position="321"/>
    </location>
</feature>
<name>A0A3T0I3W1_9BACI</name>
<dbReference type="RefSeq" id="WP_127488738.1">
    <property type="nucleotide sequence ID" value="NZ_CP022572.1"/>
</dbReference>
<feature type="signal peptide" evidence="2">
    <location>
        <begin position="1"/>
        <end position="25"/>
    </location>
</feature>
<dbReference type="EMBL" id="CP022572">
    <property type="protein sequence ID" value="AZU64046.1"/>
    <property type="molecule type" value="Genomic_DNA"/>
</dbReference>
<organism evidence="3 4">
    <name type="scientific">Neobacillus mesonae</name>
    <dbReference type="NCBI Taxonomy" id="1193713"/>
    <lineage>
        <taxon>Bacteria</taxon>
        <taxon>Bacillati</taxon>
        <taxon>Bacillota</taxon>
        <taxon>Bacilli</taxon>
        <taxon>Bacillales</taxon>
        <taxon>Bacillaceae</taxon>
        <taxon>Neobacillus</taxon>
    </lineage>
</organism>
<accession>A0A3T0I3W1</accession>
<keyword evidence="2" id="KW-0732">Signal</keyword>
<evidence type="ECO:0000256" key="2">
    <source>
        <dbReference type="SAM" id="SignalP"/>
    </source>
</evidence>
<keyword evidence="4" id="KW-1185">Reference proteome</keyword>
<evidence type="ECO:0000313" key="4">
    <source>
        <dbReference type="Proteomes" id="UP000282892"/>
    </source>
</evidence>